<evidence type="ECO:0000313" key="5">
    <source>
        <dbReference type="EMBL" id="SHK44346.1"/>
    </source>
</evidence>
<dbReference type="GO" id="GO:0046872">
    <property type="term" value="F:metal ion binding"/>
    <property type="evidence" value="ECO:0007669"/>
    <property type="project" value="UniProtKB-KW"/>
</dbReference>
<accession>A0A1M6SIA1</accession>
<protein>
    <submittedName>
        <fullName evidence="5">3-keto-5-aminohexanoate cleavage enzyme</fullName>
    </submittedName>
</protein>
<dbReference type="PANTHER" id="PTHR37418:SF2">
    <property type="entry name" value="3-KETO-5-AMINOHEXANOATE CLEAVAGE ENZYME"/>
    <property type="match status" value="1"/>
</dbReference>
<evidence type="ECO:0000256" key="1">
    <source>
        <dbReference type="ARBA" id="ARBA00001947"/>
    </source>
</evidence>
<keyword evidence="3" id="KW-0479">Metal-binding</keyword>
<sequence length="271" mass="29816">MEKLIITIAPTGNVPTKELNPHSPLTVDEIVEDIKKCRELGASIAHIHVRDKDLKPTSDREIFKKVLDKLDEENVDIIKQVSTGARGGGNTIDWRGQMLDLNVHMASLSTGSSNFPTSVNANSPELIEALAKKMLDNNIKPEIEVFDVAMIHNAVRLMKKGILKPPLHFNLVMNVPGSIPGTPKNLMFLVESLPQGSTWTVSGIGKSQIQMITMAILLGGHVRTGLEDCLYYEKGTLATNEMLVKRVVRIAKELGREIATVEEAKNILNLV</sequence>
<evidence type="ECO:0000256" key="3">
    <source>
        <dbReference type="ARBA" id="ARBA00022723"/>
    </source>
</evidence>
<dbReference type="RefSeq" id="WP_072968237.1">
    <property type="nucleotide sequence ID" value="NZ_FRAJ01000018.1"/>
</dbReference>
<keyword evidence="4" id="KW-0862">Zinc</keyword>
<dbReference type="STRING" id="1121266.SAMN02745883_02066"/>
<keyword evidence="2" id="KW-0808">Transferase</keyword>
<dbReference type="GO" id="GO:0043720">
    <property type="term" value="F:3-keto-5-aminohexanoate cleavage activity"/>
    <property type="evidence" value="ECO:0007669"/>
    <property type="project" value="InterPro"/>
</dbReference>
<evidence type="ECO:0000256" key="2">
    <source>
        <dbReference type="ARBA" id="ARBA00022679"/>
    </source>
</evidence>
<dbReference type="InterPro" id="IPR008567">
    <property type="entry name" value="BKACE"/>
</dbReference>
<gene>
    <name evidence="5" type="ORF">SAMN02745883_02066</name>
</gene>
<organism evidence="5 6">
    <name type="scientific">Caminicella sporogenes DSM 14501</name>
    <dbReference type="NCBI Taxonomy" id="1121266"/>
    <lineage>
        <taxon>Bacteria</taxon>
        <taxon>Bacillati</taxon>
        <taxon>Bacillota</taxon>
        <taxon>Clostridia</taxon>
        <taxon>Peptostreptococcales</taxon>
        <taxon>Caminicellaceae</taxon>
        <taxon>Caminicella</taxon>
    </lineage>
</organism>
<dbReference type="Proteomes" id="UP000184082">
    <property type="component" value="Unassembled WGS sequence"/>
</dbReference>
<reference evidence="5 6" key="1">
    <citation type="submission" date="2016-11" db="EMBL/GenBank/DDBJ databases">
        <authorList>
            <person name="Jaros S."/>
            <person name="Januszkiewicz K."/>
            <person name="Wedrychowicz H."/>
        </authorList>
    </citation>
    <scope>NUCLEOTIDE SEQUENCE [LARGE SCALE GENOMIC DNA]</scope>
    <source>
        <strain evidence="5 6">DSM 14501</strain>
    </source>
</reference>
<evidence type="ECO:0000256" key="4">
    <source>
        <dbReference type="ARBA" id="ARBA00022833"/>
    </source>
</evidence>
<comment type="cofactor">
    <cofactor evidence="1">
        <name>Zn(2+)</name>
        <dbReference type="ChEBI" id="CHEBI:29105"/>
    </cofactor>
</comment>
<keyword evidence="6" id="KW-1185">Reference proteome</keyword>
<dbReference type="InterPro" id="IPR013785">
    <property type="entry name" value="Aldolase_TIM"/>
</dbReference>
<dbReference type="EMBL" id="FRAJ01000018">
    <property type="protein sequence ID" value="SHK44346.1"/>
    <property type="molecule type" value="Genomic_DNA"/>
</dbReference>
<dbReference type="PANTHER" id="PTHR37418">
    <property type="entry name" value="3-KETO-5-AMINOHEXANOATE CLEAVAGE ENZYME-RELATED"/>
    <property type="match status" value="1"/>
</dbReference>
<evidence type="ECO:0000313" key="6">
    <source>
        <dbReference type="Proteomes" id="UP000184082"/>
    </source>
</evidence>
<dbReference type="AlphaFoldDB" id="A0A1M6SIA1"/>
<name>A0A1M6SIA1_9FIRM</name>
<dbReference type="Pfam" id="PF05853">
    <property type="entry name" value="BKACE"/>
    <property type="match status" value="1"/>
</dbReference>
<proteinExistence type="predicted"/>
<dbReference type="Gene3D" id="3.20.20.70">
    <property type="entry name" value="Aldolase class I"/>
    <property type="match status" value="1"/>
</dbReference>